<dbReference type="AlphaFoldDB" id="A0A382FCR8"/>
<evidence type="ECO:0000313" key="1">
    <source>
        <dbReference type="EMBL" id="SVB59917.1"/>
    </source>
</evidence>
<reference evidence="1" key="1">
    <citation type="submission" date="2018-05" db="EMBL/GenBank/DDBJ databases">
        <authorList>
            <person name="Lanie J.A."/>
            <person name="Ng W.-L."/>
            <person name="Kazmierczak K.M."/>
            <person name="Andrzejewski T.M."/>
            <person name="Davidsen T.M."/>
            <person name="Wayne K.J."/>
            <person name="Tettelin H."/>
            <person name="Glass J.I."/>
            <person name="Rusch D."/>
            <person name="Podicherti R."/>
            <person name="Tsui H.-C.T."/>
            <person name="Winkler M.E."/>
        </authorList>
    </citation>
    <scope>NUCLEOTIDE SEQUENCE</scope>
</reference>
<accession>A0A382FCR8</accession>
<sequence>MSDSKLKFIIDYPRGDKKTLIEGRVFLFLGHNNEKEPRFQINDKSGTGLVFGI</sequence>
<feature type="non-terminal residue" evidence="1">
    <location>
        <position position="53"/>
    </location>
</feature>
<dbReference type="EMBL" id="UINC01048857">
    <property type="protein sequence ID" value="SVB59917.1"/>
    <property type="molecule type" value="Genomic_DNA"/>
</dbReference>
<gene>
    <name evidence="1" type="ORF">METZ01_LOCUS212771</name>
</gene>
<name>A0A382FCR8_9ZZZZ</name>
<protein>
    <submittedName>
        <fullName evidence="1">Uncharacterized protein</fullName>
    </submittedName>
</protein>
<organism evidence="1">
    <name type="scientific">marine metagenome</name>
    <dbReference type="NCBI Taxonomy" id="408172"/>
    <lineage>
        <taxon>unclassified sequences</taxon>
        <taxon>metagenomes</taxon>
        <taxon>ecological metagenomes</taxon>
    </lineage>
</organism>
<proteinExistence type="predicted"/>